<evidence type="ECO:0000256" key="3">
    <source>
        <dbReference type="SAM" id="SignalP"/>
    </source>
</evidence>
<feature type="region of interest" description="Disordered" evidence="1">
    <location>
        <begin position="175"/>
        <end position="326"/>
    </location>
</feature>
<evidence type="ECO:0000256" key="2">
    <source>
        <dbReference type="SAM" id="Phobius"/>
    </source>
</evidence>
<feature type="transmembrane region" description="Helical" evidence="2">
    <location>
        <begin position="343"/>
        <end position="366"/>
    </location>
</feature>
<sequence>MTTSGVRSRIAGAVAGAGALSLLLGAAALVAAPAASADQSAATSKGGNPPGNNGTVKIEGVDLQSGPPDNNPHQGCTFVVEFYNFDQGDLNAKVTFEDQAPTADAGLQVVSGDLTPFIGGDPAGGGNDLDARETYTLKFSGEPHPKQGYHVKLTVNAPGSIGNDTKHKVFWVEGCTTTTPPTTPPTTEPTSPSTTEPTSPSTTEPTSPSTTEPTSPSTTEPTSPSTTEPTSPSTTEPTSPSTTEPTSPSTTEPTSPSTTEPTSPSTTEPTSPSTTEPTSPSTTGPTSPSTTEPTSGTPTSTATGTAGVPGPSDSDTPTEGVPTEVDAGLAGGRTVAASNSNPLGTVGTVLMAAGGVMLAAGAAFTLRRRGKHSV</sequence>
<dbReference type="PRINTS" id="PR01217">
    <property type="entry name" value="PRICHEXTENSN"/>
</dbReference>
<keyword evidence="5" id="KW-1185">Reference proteome</keyword>
<feature type="compositionally biased region" description="Low complexity" evidence="1">
    <location>
        <begin position="188"/>
        <end position="301"/>
    </location>
</feature>
<dbReference type="EMBL" id="VIVK01000001">
    <property type="protein sequence ID" value="TWD82735.1"/>
    <property type="molecule type" value="Genomic_DNA"/>
</dbReference>
<keyword evidence="3" id="KW-0732">Signal</keyword>
<dbReference type="PANTHER" id="PTHR47641">
    <property type="entry name" value="PERIAXIN-LIKE"/>
    <property type="match status" value="1"/>
</dbReference>
<comment type="caution">
    <text evidence="4">The sequence shown here is derived from an EMBL/GenBank/DDBJ whole genome shotgun (WGS) entry which is preliminary data.</text>
</comment>
<feature type="signal peptide" evidence="3">
    <location>
        <begin position="1"/>
        <end position="37"/>
    </location>
</feature>
<proteinExistence type="predicted"/>
<gene>
    <name evidence="4" type="ORF">FB561_3875</name>
</gene>
<keyword evidence="2" id="KW-1133">Transmembrane helix</keyword>
<dbReference type="RefSeq" id="WP_145808538.1">
    <property type="nucleotide sequence ID" value="NZ_VIVK01000001.1"/>
</dbReference>
<dbReference type="PANTHER" id="PTHR47641:SF10">
    <property type="entry name" value="SERINE-RICH 25 KDA ANTIGEN PROTEIN"/>
    <property type="match status" value="1"/>
</dbReference>
<feature type="region of interest" description="Disordered" evidence="1">
    <location>
        <begin position="40"/>
        <end position="70"/>
    </location>
</feature>
<dbReference type="OrthoDB" id="3826315at2"/>
<evidence type="ECO:0000256" key="1">
    <source>
        <dbReference type="SAM" id="MobiDB-lite"/>
    </source>
</evidence>
<feature type="chain" id="PRO_5021742335" description="LPXTG-motif cell wall-anchored protein" evidence="3">
    <location>
        <begin position="38"/>
        <end position="374"/>
    </location>
</feature>
<dbReference type="AlphaFoldDB" id="A0A561BV12"/>
<keyword evidence="2" id="KW-0472">Membrane</keyword>
<evidence type="ECO:0000313" key="4">
    <source>
        <dbReference type="EMBL" id="TWD82735.1"/>
    </source>
</evidence>
<protein>
    <recommendedName>
        <fullName evidence="6">LPXTG-motif cell wall-anchored protein</fullName>
    </recommendedName>
</protein>
<feature type="compositionally biased region" description="Polar residues" evidence="1">
    <location>
        <begin position="43"/>
        <end position="55"/>
    </location>
</feature>
<name>A0A561BV12_9ACTN</name>
<keyword evidence="2" id="KW-0812">Transmembrane</keyword>
<reference evidence="4 5" key="1">
    <citation type="submission" date="2019-06" db="EMBL/GenBank/DDBJ databases">
        <title>Sequencing the genomes of 1000 actinobacteria strains.</title>
        <authorList>
            <person name="Klenk H.-P."/>
        </authorList>
    </citation>
    <scope>NUCLEOTIDE SEQUENCE [LARGE SCALE GENOMIC DNA]</scope>
    <source>
        <strain evidence="4 5">DSM 24683</strain>
    </source>
</reference>
<dbReference type="Proteomes" id="UP000318380">
    <property type="component" value="Unassembled WGS sequence"/>
</dbReference>
<evidence type="ECO:0008006" key="6">
    <source>
        <dbReference type="Google" id="ProtNLM"/>
    </source>
</evidence>
<organism evidence="4 5">
    <name type="scientific">Kribbella amoyensis</name>
    <dbReference type="NCBI Taxonomy" id="996641"/>
    <lineage>
        <taxon>Bacteria</taxon>
        <taxon>Bacillati</taxon>
        <taxon>Actinomycetota</taxon>
        <taxon>Actinomycetes</taxon>
        <taxon>Propionibacteriales</taxon>
        <taxon>Kribbellaceae</taxon>
        <taxon>Kribbella</taxon>
    </lineage>
</organism>
<evidence type="ECO:0000313" key="5">
    <source>
        <dbReference type="Proteomes" id="UP000318380"/>
    </source>
</evidence>
<accession>A0A561BV12</accession>